<reference evidence="2" key="1">
    <citation type="submission" date="2022-11" db="UniProtKB">
        <authorList>
            <consortium name="WormBaseParasite"/>
        </authorList>
    </citation>
    <scope>IDENTIFICATION</scope>
</reference>
<keyword evidence="1" id="KW-1185">Reference proteome</keyword>
<evidence type="ECO:0000313" key="2">
    <source>
        <dbReference type="WBParaSite" id="PDA_v2.g22774.t1"/>
    </source>
</evidence>
<protein>
    <submittedName>
        <fullName evidence="2">CUB domain-containing protein</fullName>
    </submittedName>
</protein>
<dbReference type="AlphaFoldDB" id="A0A914Q6L6"/>
<organism evidence="1 2">
    <name type="scientific">Panagrolaimus davidi</name>
    <dbReference type="NCBI Taxonomy" id="227884"/>
    <lineage>
        <taxon>Eukaryota</taxon>
        <taxon>Metazoa</taxon>
        <taxon>Ecdysozoa</taxon>
        <taxon>Nematoda</taxon>
        <taxon>Chromadorea</taxon>
        <taxon>Rhabditida</taxon>
        <taxon>Tylenchina</taxon>
        <taxon>Panagrolaimomorpha</taxon>
        <taxon>Panagrolaimoidea</taxon>
        <taxon>Panagrolaimidae</taxon>
        <taxon>Panagrolaimus</taxon>
    </lineage>
</organism>
<name>A0A914Q6L6_9BILA</name>
<dbReference type="WBParaSite" id="PDA_v2.g22774.t1">
    <property type="protein sequence ID" value="PDA_v2.g22774.t1"/>
    <property type="gene ID" value="PDA_v2.g22774"/>
</dbReference>
<sequence>MAALQAFIIFDNERNSCPMESLLGNPLALEDETQIISIQSSYENYHNRKYSCNWKFSAPFGYGFKIVIESFHTTSKFIVENTTEAFLK</sequence>
<proteinExistence type="predicted"/>
<evidence type="ECO:0000313" key="1">
    <source>
        <dbReference type="Proteomes" id="UP000887578"/>
    </source>
</evidence>
<dbReference type="Proteomes" id="UP000887578">
    <property type="component" value="Unplaced"/>
</dbReference>
<accession>A0A914Q6L6</accession>